<dbReference type="EMBL" id="LRPB01000012">
    <property type="protein sequence ID" value="KYG84704.1"/>
    <property type="molecule type" value="Genomic_DNA"/>
</dbReference>
<evidence type="ECO:0000256" key="1">
    <source>
        <dbReference type="ARBA" id="ARBA00005187"/>
    </source>
</evidence>
<dbReference type="PANTHER" id="PTHR43284">
    <property type="entry name" value="ASPARAGINE SYNTHETASE (GLUTAMINE-HYDROLYZING)"/>
    <property type="match status" value="1"/>
</dbReference>
<evidence type="ECO:0000256" key="2">
    <source>
        <dbReference type="ARBA" id="ARBA00012737"/>
    </source>
</evidence>
<dbReference type="GO" id="GO:0004066">
    <property type="term" value="F:asparagine synthase (glutamine-hydrolyzing) activity"/>
    <property type="evidence" value="ECO:0007669"/>
    <property type="project" value="UniProtKB-EC"/>
</dbReference>
<dbReference type="AlphaFoldDB" id="A0A150Y1A3"/>
<dbReference type="SUPFAM" id="SSF56235">
    <property type="entry name" value="N-terminal nucleophile aminohydrolases (Ntn hydrolases)"/>
    <property type="match status" value="1"/>
</dbReference>
<dbReference type="InterPro" id="IPR001962">
    <property type="entry name" value="Asn_synthase"/>
</dbReference>
<comment type="pathway">
    <text evidence="1">Amino-acid biosynthesis; L-asparagine biosynthesis; L-asparagine from L-aspartate (L-Gln route): step 1/1.</text>
</comment>
<sequence>MSLFFGLFDLENEIVPDQVYQSFCKTQIDIESEFHSLSGTHFFLGRNGKQKDSGLFASEDGRYYAVIDARLDGVGKLVSELKSSYPEVSQDTCHNLLVFKAYLVWGEECTSHLQGDFAIMVYDSELNSVWGSRDHLGIMPFFYCIRSSTMVFAQLPSIVASVVNSSINFNYIANYLAFMPTDGEYTFFEDIHTLKAGQNIRFQTSGFSVSTYYTLGATLDRSLKPDETASKLLELMSLAVKDRLGNAQIPSSMLSGGLDSSTVSCLVAREISKEDKKLHAYTYVPMEGVKYPNLPGLFVNEGPFAKKVKEAYTNIDLSLIDLKGVSIFTHLERYLKLCGALEVHNFYNWLWTQEFLIRCKDKGSTVLFSGQMGNLSISYNGRLYGLELAKKGKWKEFVNYELKTKKLKGRKVITHLAYQMFCAFAPSKLRVFVDTYISQLGSHSYNWMVKDSFLKKNNLGKRSFLKANNTFKNDRALRVQMASYIQKLAVNSKTYEQIYGVRELDPTADKRLLEFSLSIPSEYWSLHGENRYMAREMSKGLLPDEIRLNKKKGRQLIDSNLLILQDLDEIKRRISGWKNMKELSDIFEFDKVLKHLDSYDFNSYDPDFSTFLSRLIAVCLLVEMNS</sequence>
<evidence type="ECO:0000259" key="4">
    <source>
        <dbReference type="Pfam" id="PF00733"/>
    </source>
</evidence>
<dbReference type="Pfam" id="PF13537">
    <property type="entry name" value="GATase_7"/>
    <property type="match status" value="1"/>
</dbReference>
<accession>A0A150Y1A3</accession>
<dbReference type="SUPFAM" id="SSF52402">
    <property type="entry name" value="Adenine nucleotide alpha hydrolases-like"/>
    <property type="match status" value="1"/>
</dbReference>
<dbReference type="InterPro" id="IPR029055">
    <property type="entry name" value="Ntn_hydrolases_N"/>
</dbReference>
<evidence type="ECO:0000313" key="6">
    <source>
        <dbReference type="EMBL" id="KYG84704.1"/>
    </source>
</evidence>
<name>A0A150Y1A3_9BACT</name>
<gene>
    <name evidence="6" type="ORF">AWW67_01280</name>
</gene>
<evidence type="ECO:0000259" key="5">
    <source>
        <dbReference type="Pfam" id="PF13537"/>
    </source>
</evidence>
<organism evidence="6 7">
    <name type="scientific">Roseivirga seohaensis</name>
    <dbReference type="NCBI Taxonomy" id="1914963"/>
    <lineage>
        <taxon>Bacteria</taxon>
        <taxon>Pseudomonadati</taxon>
        <taxon>Bacteroidota</taxon>
        <taxon>Cytophagia</taxon>
        <taxon>Cytophagales</taxon>
        <taxon>Roseivirgaceae</taxon>
        <taxon>Roseivirga</taxon>
    </lineage>
</organism>
<feature type="domain" description="Glutamine amidotransferase type-2" evidence="5">
    <location>
        <begin position="55"/>
        <end position="153"/>
    </location>
</feature>
<dbReference type="RefSeq" id="WP_062300601.1">
    <property type="nucleotide sequence ID" value="NZ_LRPB01000012.1"/>
</dbReference>
<dbReference type="Proteomes" id="UP000075663">
    <property type="component" value="Unassembled WGS sequence"/>
</dbReference>
<dbReference type="InterPro" id="IPR017932">
    <property type="entry name" value="GATase_2_dom"/>
</dbReference>
<evidence type="ECO:0000256" key="3">
    <source>
        <dbReference type="ARBA" id="ARBA00048741"/>
    </source>
</evidence>
<dbReference type="PANTHER" id="PTHR43284:SF1">
    <property type="entry name" value="ASPARAGINE SYNTHETASE"/>
    <property type="match status" value="1"/>
</dbReference>
<protein>
    <recommendedName>
        <fullName evidence="2">asparagine synthase (glutamine-hydrolyzing)</fullName>
        <ecNumber evidence="2">6.3.5.4</ecNumber>
    </recommendedName>
</protein>
<dbReference type="GO" id="GO:0006529">
    <property type="term" value="P:asparagine biosynthetic process"/>
    <property type="evidence" value="ECO:0007669"/>
    <property type="project" value="InterPro"/>
</dbReference>
<dbReference type="EC" id="6.3.5.4" evidence="2"/>
<reference evidence="6 7" key="1">
    <citation type="submission" date="2016-01" db="EMBL/GenBank/DDBJ databases">
        <title>Genome sequencing of Roseivirga seohaensis SW-152.</title>
        <authorList>
            <person name="Selvaratnam C."/>
            <person name="Thevarajoo S."/>
            <person name="Goh K.M."/>
            <person name="Ee R."/>
            <person name="Chan K.-G."/>
            <person name="Chong C.S."/>
        </authorList>
    </citation>
    <scope>NUCLEOTIDE SEQUENCE [LARGE SCALE GENOMIC DNA]</scope>
    <source>
        <strain evidence="6 7">SW-152</strain>
    </source>
</reference>
<dbReference type="STRING" id="1914963.AWW67_01280"/>
<proteinExistence type="predicted"/>
<comment type="caution">
    <text evidence="6">The sequence shown here is derived from an EMBL/GenBank/DDBJ whole genome shotgun (WGS) entry which is preliminary data.</text>
</comment>
<evidence type="ECO:0000313" key="7">
    <source>
        <dbReference type="Proteomes" id="UP000075663"/>
    </source>
</evidence>
<dbReference type="Gene3D" id="3.60.20.10">
    <property type="entry name" value="Glutamine Phosphoribosylpyrophosphate, subunit 1, domain 1"/>
    <property type="match status" value="1"/>
</dbReference>
<comment type="catalytic activity">
    <reaction evidence="3">
        <text>L-aspartate + L-glutamine + ATP + H2O = L-asparagine + L-glutamate + AMP + diphosphate + H(+)</text>
        <dbReference type="Rhea" id="RHEA:12228"/>
        <dbReference type="ChEBI" id="CHEBI:15377"/>
        <dbReference type="ChEBI" id="CHEBI:15378"/>
        <dbReference type="ChEBI" id="CHEBI:29985"/>
        <dbReference type="ChEBI" id="CHEBI:29991"/>
        <dbReference type="ChEBI" id="CHEBI:30616"/>
        <dbReference type="ChEBI" id="CHEBI:33019"/>
        <dbReference type="ChEBI" id="CHEBI:58048"/>
        <dbReference type="ChEBI" id="CHEBI:58359"/>
        <dbReference type="ChEBI" id="CHEBI:456215"/>
        <dbReference type="EC" id="6.3.5.4"/>
    </reaction>
</comment>
<feature type="domain" description="Asparagine synthetase" evidence="4">
    <location>
        <begin position="232"/>
        <end position="574"/>
    </location>
</feature>
<dbReference type="InterPro" id="IPR051786">
    <property type="entry name" value="ASN_synthetase/amidase"/>
</dbReference>
<dbReference type="Gene3D" id="3.40.50.620">
    <property type="entry name" value="HUPs"/>
    <property type="match status" value="2"/>
</dbReference>
<dbReference type="Pfam" id="PF00733">
    <property type="entry name" value="Asn_synthase"/>
    <property type="match status" value="1"/>
</dbReference>
<dbReference type="InterPro" id="IPR014729">
    <property type="entry name" value="Rossmann-like_a/b/a_fold"/>
</dbReference>